<protein>
    <submittedName>
        <fullName evidence="1">Uncharacterized protein</fullName>
    </submittedName>
</protein>
<organism evidence="1">
    <name type="scientific">bioreactor metagenome</name>
    <dbReference type="NCBI Taxonomy" id="1076179"/>
    <lineage>
        <taxon>unclassified sequences</taxon>
        <taxon>metagenomes</taxon>
        <taxon>ecological metagenomes</taxon>
    </lineage>
</organism>
<accession>A0A644UFG4</accession>
<gene>
    <name evidence="1" type="ORF">SDC9_23488</name>
</gene>
<proteinExistence type="predicted"/>
<name>A0A644UFG4_9ZZZZ</name>
<reference evidence="1" key="1">
    <citation type="submission" date="2019-08" db="EMBL/GenBank/DDBJ databases">
        <authorList>
            <person name="Kucharzyk K."/>
            <person name="Murdoch R.W."/>
            <person name="Higgins S."/>
            <person name="Loffler F."/>
        </authorList>
    </citation>
    <scope>NUCLEOTIDE SEQUENCE</scope>
</reference>
<sequence>MHITEEQLKEIESMSQLFFTPEEIAVNIEVDPYEFLLLIKSHSGLAYKAYMAGRLSSEIELRKAVQLSALHGSSPAQQMMRDWHNRSKYE</sequence>
<dbReference type="AlphaFoldDB" id="A0A644UFG4"/>
<evidence type="ECO:0000313" key="1">
    <source>
        <dbReference type="EMBL" id="MPL77631.1"/>
    </source>
</evidence>
<comment type="caution">
    <text evidence="1">The sequence shown here is derived from an EMBL/GenBank/DDBJ whole genome shotgun (WGS) entry which is preliminary data.</text>
</comment>
<dbReference type="EMBL" id="VSSQ01000108">
    <property type="protein sequence ID" value="MPL77631.1"/>
    <property type="molecule type" value="Genomic_DNA"/>
</dbReference>